<dbReference type="RefSeq" id="WP_075991931.1">
    <property type="nucleotide sequence ID" value="NZ_CP070350.1"/>
</dbReference>
<dbReference type="GeneID" id="88830242"/>
<dbReference type="EMBL" id="MCAQ01000023">
    <property type="protein sequence ID" value="RKF34979.1"/>
    <property type="molecule type" value="Genomic_DNA"/>
</dbReference>
<organism evidence="1 2">
    <name type="scientific">Sphingobacterium siyangense</name>
    <dbReference type="NCBI Taxonomy" id="459529"/>
    <lineage>
        <taxon>Bacteria</taxon>
        <taxon>Pseudomonadati</taxon>
        <taxon>Bacteroidota</taxon>
        <taxon>Sphingobacteriia</taxon>
        <taxon>Sphingobacteriales</taxon>
        <taxon>Sphingobacteriaceae</taxon>
        <taxon>Sphingobacterium</taxon>
    </lineage>
</organism>
<dbReference type="Proteomes" id="UP000286402">
    <property type="component" value="Unassembled WGS sequence"/>
</dbReference>
<evidence type="ECO:0000313" key="1">
    <source>
        <dbReference type="EMBL" id="RKF34979.1"/>
    </source>
</evidence>
<name>A0A420FPR4_9SPHI</name>
<dbReference type="AlphaFoldDB" id="A0A420FPR4"/>
<evidence type="ECO:0000313" key="2">
    <source>
        <dbReference type="Proteomes" id="UP000286402"/>
    </source>
</evidence>
<accession>A0A420FPR4</accession>
<sequence length="125" mass="14157">MKKNKRLWLLVIPILVLLGFILKDSFNQKSIEDLPGGFKEVAFVRNEQNKGGIIRIYAVTVGDLLNADYSACLDLMPVNDYGSTTTVYFFDRSAPYPTSLSIDTPHFDTTKYKAIQISKKYGKKK</sequence>
<comment type="caution">
    <text evidence="1">The sequence shown here is derived from an EMBL/GenBank/DDBJ whole genome shotgun (WGS) entry which is preliminary data.</text>
</comment>
<gene>
    <name evidence="1" type="ORF">BCY89_08500</name>
</gene>
<proteinExistence type="predicted"/>
<reference evidence="1 2" key="1">
    <citation type="submission" date="2016-07" db="EMBL/GenBank/DDBJ databases">
        <title>Genome analysis of Sphingobacterium siyangense T12B17.</title>
        <authorList>
            <person name="Xu D."/>
            <person name="Su Y."/>
            <person name="Zheng S."/>
        </authorList>
    </citation>
    <scope>NUCLEOTIDE SEQUENCE [LARGE SCALE GENOMIC DNA]</scope>
    <source>
        <strain evidence="1 2">T12B17</strain>
    </source>
</reference>
<keyword evidence="2" id="KW-1185">Reference proteome</keyword>
<protein>
    <submittedName>
        <fullName evidence="1">Uncharacterized protein</fullName>
    </submittedName>
</protein>